<keyword evidence="2" id="KW-0812">Transmembrane</keyword>
<evidence type="ECO:0000256" key="2">
    <source>
        <dbReference type="SAM" id="Phobius"/>
    </source>
</evidence>
<dbReference type="EMBL" id="CAKOFQ010007380">
    <property type="protein sequence ID" value="CAH1999832.1"/>
    <property type="molecule type" value="Genomic_DNA"/>
</dbReference>
<dbReference type="Proteomes" id="UP001152888">
    <property type="component" value="Unassembled WGS sequence"/>
</dbReference>
<accession>A0A9P0LMT4</accession>
<keyword evidence="2" id="KW-0472">Membrane</keyword>
<comment type="caution">
    <text evidence="3">The sequence shown here is derived from an EMBL/GenBank/DDBJ whole genome shotgun (WGS) entry which is preliminary data.</text>
</comment>
<evidence type="ECO:0000313" key="5">
    <source>
        <dbReference type="Proteomes" id="UP001152888"/>
    </source>
</evidence>
<protein>
    <submittedName>
        <fullName evidence="3">Uncharacterized protein</fullName>
    </submittedName>
</protein>
<dbReference type="EMBL" id="CAKOFQ010007868">
    <property type="protein sequence ID" value="CAH2009256.1"/>
    <property type="molecule type" value="Genomic_DNA"/>
</dbReference>
<organism evidence="3 5">
    <name type="scientific">Acanthoscelides obtectus</name>
    <name type="common">Bean weevil</name>
    <name type="synonym">Bruchus obtectus</name>
    <dbReference type="NCBI Taxonomy" id="200917"/>
    <lineage>
        <taxon>Eukaryota</taxon>
        <taxon>Metazoa</taxon>
        <taxon>Ecdysozoa</taxon>
        <taxon>Arthropoda</taxon>
        <taxon>Hexapoda</taxon>
        <taxon>Insecta</taxon>
        <taxon>Pterygota</taxon>
        <taxon>Neoptera</taxon>
        <taxon>Endopterygota</taxon>
        <taxon>Coleoptera</taxon>
        <taxon>Polyphaga</taxon>
        <taxon>Cucujiformia</taxon>
        <taxon>Chrysomeloidea</taxon>
        <taxon>Chrysomelidae</taxon>
        <taxon>Bruchinae</taxon>
        <taxon>Bruchini</taxon>
        <taxon>Acanthoscelides</taxon>
    </lineage>
</organism>
<evidence type="ECO:0000313" key="4">
    <source>
        <dbReference type="EMBL" id="CAH2009256.1"/>
    </source>
</evidence>
<reference evidence="3" key="1">
    <citation type="submission" date="2022-03" db="EMBL/GenBank/DDBJ databases">
        <authorList>
            <person name="Sayadi A."/>
        </authorList>
    </citation>
    <scope>NUCLEOTIDE SEQUENCE</scope>
</reference>
<evidence type="ECO:0000256" key="1">
    <source>
        <dbReference type="SAM" id="MobiDB-lite"/>
    </source>
</evidence>
<feature type="region of interest" description="Disordered" evidence="1">
    <location>
        <begin position="110"/>
        <end position="133"/>
    </location>
</feature>
<dbReference type="AlphaFoldDB" id="A0A9P0LMT4"/>
<sequence>MSSVLDEREAYLKSPYFKKHEYTDFSPFYIAITICTLVGLTIFLINIFLGCCSRYSEYWNDRHTGNRWIVSLWTATPHQQPPLDYTELQDVSIVPEQKIIYQHQHPVVYHHPTGPSAPPEETYELREKRESAI</sequence>
<keyword evidence="5" id="KW-1185">Reference proteome</keyword>
<gene>
    <name evidence="3" type="ORF">ACAOBT_LOCUS25196</name>
    <name evidence="4" type="ORF">ACAOBT_LOCUS30721</name>
</gene>
<dbReference type="OrthoDB" id="8168818at2759"/>
<feature type="transmembrane region" description="Helical" evidence="2">
    <location>
        <begin position="28"/>
        <end position="49"/>
    </location>
</feature>
<evidence type="ECO:0000313" key="3">
    <source>
        <dbReference type="EMBL" id="CAH1999832.1"/>
    </source>
</evidence>
<keyword evidence="2" id="KW-1133">Transmembrane helix</keyword>
<feature type="compositionally biased region" description="Basic and acidic residues" evidence="1">
    <location>
        <begin position="123"/>
        <end position="133"/>
    </location>
</feature>
<proteinExistence type="predicted"/>
<name>A0A9P0LMT4_ACAOB</name>